<evidence type="ECO:0000256" key="2">
    <source>
        <dbReference type="RuleBase" id="RU361180"/>
    </source>
</evidence>
<feature type="compositionally biased region" description="Pro residues" evidence="3">
    <location>
        <begin position="527"/>
        <end position="536"/>
    </location>
</feature>
<dbReference type="Proteomes" id="UP000053611">
    <property type="component" value="Unassembled WGS sequence"/>
</dbReference>
<dbReference type="STRING" id="879819.A0A0J0XJB9"/>
<dbReference type="InterPro" id="IPR008928">
    <property type="entry name" value="6-hairpin_glycosidase_sf"/>
</dbReference>
<dbReference type="PRINTS" id="PR00744">
    <property type="entry name" value="GLHYDRLASE37"/>
</dbReference>
<dbReference type="GO" id="GO:0005993">
    <property type="term" value="P:trehalose catabolic process"/>
    <property type="evidence" value="ECO:0007669"/>
    <property type="project" value="TreeGrafter"/>
</dbReference>
<evidence type="ECO:0000313" key="5">
    <source>
        <dbReference type="EMBL" id="KLT41173.1"/>
    </source>
</evidence>
<feature type="signal peptide" evidence="4">
    <location>
        <begin position="1"/>
        <end position="17"/>
    </location>
</feature>
<feature type="compositionally biased region" description="Polar residues" evidence="3">
    <location>
        <begin position="581"/>
        <end position="594"/>
    </location>
</feature>
<feature type="compositionally biased region" description="Low complexity" evidence="3">
    <location>
        <begin position="66"/>
        <end position="81"/>
    </location>
</feature>
<dbReference type="EC" id="3.2.1.28" evidence="2"/>
<keyword evidence="6" id="KW-1185">Reference proteome</keyword>
<feature type="compositionally biased region" description="Gly residues" evidence="3">
    <location>
        <begin position="457"/>
        <end position="473"/>
    </location>
</feature>
<feature type="compositionally biased region" description="Gly residues" evidence="3">
    <location>
        <begin position="643"/>
        <end position="664"/>
    </location>
</feature>
<evidence type="ECO:0000313" key="6">
    <source>
        <dbReference type="Proteomes" id="UP000053611"/>
    </source>
</evidence>
<dbReference type="PANTHER" id="PTHR23403">
    <property type="entry name" value="TREHALASE"/>
    <property type="match status" value="1"/>
</dbReference>
<protein>
    <recommendedName>
        <fullName evidence="2">Trehalase</fullName>
        <ecNumber evidence="2">3.2.1.28</ecNumber>
    </recommendedName>
    <alternativeName>
        <fullName evidence="2">Alpha-trehalose glucohydrolase</fullName>
    </alternativeName>
</protein>
<dbReference type="Gene3D" id="1.50.10.10">
    <property type="match status" value="2"/>
</dbReference>
<dbReference type="SUPFAM" id="SSF48208">
    <property type="entry name" value="Six-hairpin glycosidases"/>
    <property type="match status" value="2"/>
</dbReference>
<dbReference type="PANTHER" id="PTHR23403:SF1">
    <property type="entry name" value="TREHALASE"/>
    <property type="match status" value="1"/>
</dbReference>
<comment type="similarity">
    <text evidence="1 2">Belongs to the glycosyl hydrolase 37 family.</text>
</comment>
<feature type="compositionally biased region" description="Low complexity" evidence="3">
    <location>
        <begin position="554"/>
        <end position="580"/>
    </location>
</feature>
<proteinExistence type="inferred from homology"/>
<dbReference type="EMBL" id="KQ087222">
    <property type="protein sequence ID" value="KLT41173.1"/>
    <property type="molecule type" value="Genomic_DNA"/>
</dbReference>
<sequence>MLFTYLLLSQVAAQSLADTGPQAPPVSANGTALASTPVQSASSSLATSPSTATRSAVTGGSGAGSGSATAPSTAIPSASGSLDAPVPGQDIVPLPQWWCADNATYCPGRLLQDVQLSGVFPDSKTFVDKPTNGSLNDTLNAFNALGSNVTVGEIATFASDWFKGEGLELQPVEIEGFNPNPAILDNVTDPLYRAWVSTVHGYWTLLIRATNESALCQPGPDGCSSSLIPLNNTIVVPGGRYREVYYWDSYWILQGLLASELENYALNLLQNFMDLLDAYGFIPNGGRKYYLNRSQPPVFAHMVHAYVTQTGNTSVLERALPLLDAELQWWEVNRTTTVVSPWTNKTHTVAHYAVNNSAPRPEGFVEDHDAAFGTPDHPQNLTEQQRSDLYAELASGAESGWDYTSRWCREPLLNETDNNVVLRTLNVRGIIPVDLTALMASNHYLVAELYEMYGGGKGSGSKDGGGKDSGWGGTSTSHPTGSMAPRPSMSQPASPPAESPSAERPPAKRQGADPALSVPEGANGPTPSLPPMPTPTPQGADPALNPSQGGGDGTPSDPAAAPSDGASSPAAPSPESGSPAMQPSPSPNAESPATQPSPSPNAGSPAAQPSPSPNAGSSPGQASPSPNAGSPAGTPHASTSAGGMTGGYPPSGGNHTGGGGGGGSDKAAAHRAKGDAYKAAVLDLHWDAERAYFYDYNISAHDHSPVYSPAGLWPLWLNITPPGLEGNETMALAIASGQRFILGKYAGVPSVASLLKTGLNWDFPNVWPPHVYSTIKAFETLHRLVPNATTFDAIGIPFDQVAPRQLNLDEAQLPEQPQSTIGNTSLFTNASEPWPKQMVIEIANRYMTDAFCSWYSTGGAIPGVLQQLPLSDLNATGTYTSDSAGHMFEKFNVTDPDAAGGGGEYTVQIGFGWTNGVVLWAAGRYGQYLPTPTCPLIPIVINDNGGGGGGNGTDGGNGTTHDAGANATHAGTNATQAMFRGYRIPRK</sequence>
<keyword evidence="4" id="KW-0732">Signal</keyword>
<comment type="catalytic activity">
    <reaction evidence="2">
        <text>alpha,alpha-trehalose + H2O = alpha-D-glucose + beta-D-glucose</text>
        <dbReference type="Rhea" id="RHEA:32675"/>
        <dbReference type="ChEBI" id="CHEBI:15377"/>
        <dbReference type="ChEBI" id="CHEBI:15903"/>
        <dbReference type="ChEBI" id="CHEBI:16551"/>
        <dbReference type="ChEBI" id="CHEBI:17925"/>
        <dbReference type="EC" id="3.2.1.28"/>
    </reaction>
</comment>
<dbReference type="InterPro" id="IPR012341">
    <property type="entry name" value="6hp_glycosidase-like_sf"/>
</dbReference>
<dbReference type="OrthoDB" id="3542292at2759"/>
<organism evidence="5 6">
    <name type="scientific">Cutaneotrichosporon oleaginosum</name>
    <dbReference type="NCBI Taxonomy" id="879819"/>
    <lineage>
        <taxon>Eukaryota</taxon>
        <taxon>Fungi</taxon>
        <taxon>Dikarya</taxon>
        <taxon>Basidiomycota</taxon>
        <taxon>Agaricomycotina</taxon>
        <taxon>Tremellomycetes</taxon>
        <taxon>Trichosporonales</taxon>
        <taxon>Trichosporonaceae</taxon>
        <taxon>Cutaneotrichosporon</taxon>
    </lineage>
</organism>
<dbReference type="AlphaFoldDB" id="A0A0J0XJB9"/>
<keyword evidence="2" id="KW-0326">Glycosidase</keyword>
<dbReference type="InterPro" id="IPR001661">
    <property type="entry name" value="Glyco_hydro_37"/>
</dbReference>
<keyword evidence="2 5" id="KW-0378">Hydrolase</keyword>
<name>A0A0J0XJB9_9TREE</name>
<feature type="region of interest" description="Disordered" evidence="3">
    <location>
        <begin position="457"/>
        <end position="668"/>
    </location>
</feature>
<dbReference type="GeneID" id="28986073"/>
<evidence type="ECO:0000256" key="1">
    <source>
        <dbReference type="ARBA" id="ARBA00005615"/>
    </source>
</evidence>
<reference evidence="5 6" key="1">
    <citation type="submission" date="2015-03" db="EMBL/GenBank/DDBJ databases">
        <title>Genomics and transcriptomics of the oil-accumulating basidiomycete yeast T. oleaginosus allow insights into substrate utilization and the diverse evolutionary trajectories of mating systems in fungi.</title>
        <authorList>
            <consortium name="DOE Joint Genome Institute"/>
            <person name="Kourist R."/>
            <person name="Kracht O."/>
            <person name="Bracharz F."/>
            <person name="Lipzen A."/>
            <person name="Nolan M."/>
            <person name="Ohm R."/>
            <person name="Grigoriev I."/>
            <person name="Sun S."/>
            <person name="Heitman J."/>
            <person name="Bruck T."/>
            <person name="Nowrousian M."/>
        </authorList>
    </citation>
    <scope>NUCLEOTIDE SEQUENCE [LARGE SCALE GENOMIC DNA]</scope>
    <source>
        <strain evidence="5 6">IBC0246</strain>
    </source>
</reference>
<evidence type="ECO:0000256" key="4">
    <source>
        <dbReference type="SAM" id="SignalP"/>
    </source>
</evidence>
<feature type="compositionally biased region" description="Low complexity" evidence="3">
    <location>
        <begin position="600"/>
        <end position="633"/>
    </location>
</feature>
<evidence type="ECO:0000256" key="3">
    <source>
        <dbReference type="SAM" id="MobiDB-lite"/>
    </source>
</evidence>
<accession>A0A0J0XJB9</accession>
<dbReference type="GO" id="GO:0004555">
    <property type="term" value="F:alpha,alpha-trehalase activity"/>
    <property type="evidence" value="ECO:0007669"/>
    <property type="project" value="UniProtKB-EC"/>
</dbReference>
<dbReference type="Pfam" id="PF01204">
    <property type="entry name" value="Trehalase"/>
    <property type="match status" value="3"/>
</dbReference>
<feature type="chain" id="PRO_5005245470" description="Trehalase" evidence="4">
    <location>
        <begin position="18"/>
        <end position="987"/>
    </location>
</feature>
<feature type="compositionally biased region" description="Low complexity" evidence="3">
    <location>
        <begin position="474"/>
        <end position="492"/>
    </location>
</feature>
<feature type="region of interest" description="Disordered" evidence="3">
    <location>
        <begin position="39"/>
        <end position="82"/>
    </location>
</feature>
<gene>
    <name evidence="5" type="ORF">CC85DRAFT_303482</name>
</gene>
<feature type="compositionally biased region" description="Low complexity" evidence="3">
    <location>
        <begin position="40"/>
        <end position="58"/>
    </location>
</feature>